<dbReference type="OrthoDB" id="2266637at2759"/>
<dbReference type="GO" id="GO:0003676">
    <property type="term" value="F:nucleic acid binding"/>
    <property type="evidence" value="ECO:0007669"/>
    <property type="project" value="InterPro"/>
</dbReference>
<dbReference type="EMBL" id="ML769473">
    <property type="protein sequence ID" value="KAE9399160.1"/>
    <property type="molecule type" value="Genomic_DNA"/>
</dbReference>
<dbReference type="Gene3D" id="3.30.420.10">
    <property type="entry name" value="Ribonuclease H-like superfamily/Ribonuclease H"/>
    <property type="match status" value="1"/>
</dbReference>
<dbReference type="AlphaFoldDB" id="A0A6A4HN41"/>
<accession>A0A6A4HN41</accession>
<gene>
    <name evidence="1" type="ORF">BT96DRAFT_820946</name>
</gene>
<organism evidence="1 2">
    <name type="scientific">Gymnopus androsaceus JB14</name>
    <dbReference type="NCBI Taxonomy" id="1447944"/>
    <lineage>
        <taxon>Eukaryota</taxon>
        <taxon>Fungi</taxon>
        <taxon>Dikarya</taxon>
        <taxon>Basidiomycota</taxon>
        <taxon>Agaricomycotina</taxon>
        <taxon>Agaricomycetes</taxon>
        <taxon>Agaricomycetidae</taxon>
        <taxon>Agaricales</taxon>
        <taxon>Marasmiineae</taxon>
        <taxon>Omphalotaceae</taxon>
        <taxon>Gymnopus</taxon>
    </lineage>
</organism>
<proteinExistence type="predicted"/>
<sequence>MPPLLVCKLVFLPPYSPDLNPIKQAFSAIKAFLCWNWHDVSLSIIDRACRMITASKAWEFF</sequence>
<name>A0A6A4HN41_9AGAR</name>
<evidence type="ECO:0000313" key="1">
    <source>
        <dbReference type="EMBL" id="KAE9399160.1"/>
    </source>
</evidence>
<evidence type="ECO:0000313" key="2">
    <source>
        <dbReference type="Proteomes" id="UP000799118"/>
    </source>
</evidence>
<dbReference type="Proteomes" id="UP000799118">
    <property type="component" value="Unassembled WGS sequence"/>
</dbReference>
<protein>
    <submittedName>
        <fullName evidence="1">Uncharacterized protein</fullName>
    </submittedName>
</protein>
<keyword evidence="2" id="KW-1185">Reference proteome</keyword>
<reference evidence="1" key="1">
    <citation type="journal article" date="2019" name="Environ. Microbiol.">
        <title>Fungal ecological strategies reflected in gene transcription - a case study of two litter decomposers.</title>
        <authorList>
            <person name="Barbi F."/>
            <person name="Kohler A."/>
            <person name="Barry K."/>
            <person name="Baskaran P."/>
            <person name="Daum C."/>
            <person name="Fauchery L."/>
            <person name="Ihrmark K."/>
            <person name="Kuo A."/>
            <person name="LaButti K."/>
            <person name="Lipzen A."/>
            <person name="Morin E."/>
            <person name="Grigoriev I.V."/>
            <person name="Henrissat B."/>
            <person name="Lindahl B."/>
            <person name="Martin F."/>
        </authorList>
    </citation>
    <scope>NUCLEOTIDE SEQUENCE</scope>
    <source>
        <strain evidence="1">JB14</strain>
    </source>
</reference>
<dbReference type="InterPro" id="IPR036397">
    <property type="entry name" value="RNaseH_sf"/>
</dbReference>